<proteinExistence type="predicted"/>
<gene>
    <name evidence="3" type="ORF">AMPC_16860</name>
</gene>
<dbReference type="EMBL" id="AP025592">
    <property type="protein sequence ID" value="BDG08573.1"/>
    <property type="molecule type" value="Genomic_DNA"/>
</dbReference>
<reference evidence="4" key="1">
    <citation type="journal article" date="2022" name="Int. J. Syst. Evol. Microbiol.">
        <title>Anaeromyxobacter oryzae sp. nov., Anaeromyxobacter diazotrophicus sp. nov. and Anaeromyxobacter paludicola sp. nov., isolated from paddy soils.</title>
        <authorList>
            <person name="Itoh H."/>
            <person name="Xu Z."/>
            <person name="Mise K."/>
            <person name="Masuda Y."/>
            <person name="Ushijima N."/>
            <person name="Hayakawa C."/>
            <person name="Shiratori Y."/>
            <person name="Senoo K."/>
        </authorList>
    </citation>
    <scope>NUCLEOTIDE SEQUENCE [LARGE SCALE GENOMIC DNA]</scope>
    <source>
        <strain evidence="4">Red630</strain>
    </source>
</reference>
<dbReference type="Pfam" id="PF09527">
    <property type="entry name" value="ATPase_gene1"/>
    <property type="match status" value="1"/>
</dbReference>
<feature type="region of interest" description="Disordered" evidence="1">
    <location>
        <begin position="1"/>
        <end position="20"/>
    </location>
</feature>
<feature type="transmembrane region" description="Helical" evidence="2">
    <location>
        <begin position="64"/>
        <end position="86"/>
    </location>
</feature>
<feature type="transmembrane region" description="Helical" evidence="2">
    <location>
        <begin position="33"/>
        <end position="52"/>
    </location>
</feature>
<keyword evidence="4" id="KW-1185">Reference proteome</keyword>
<evidence type="ECO:0000313" key="4">
    <source>
        <dbReference type="Proteomes" id="UP001162734"/>
    </source>
</evidence>
<evidence type="ECO:0000256" key="2">
    <source>
        <dbReference type="SAM" id="Phobius"/>
    </source>
</evidence>
<dbReference type="InterPro" id="IPR032820">
    <property type="entry name" value="ATPase_put"/>
</dbReference>
<evidence type="ECO:0008006" key="5">
    <source>
        <dbReference type="Google" id="ProtNLM"/>
    </source>
</evidence>
<protein>
    <recommendedName>
        <fullName evidence="5">AtpZ/AtpI family protein</fullName>
    </recommendedName>
</protein>
<accession>A0ABN6N5W9</accession>
<keyword evidence="2" id="KW-0472">Membrane</keyword>
<keyword evidence="2" id="KW-1133">Transmembrane helix</keyword>
<organism evidence="3 4">
    <name type="scientific">Anaeromyxobacter paludicola</name>
    <dbReference type="NCBI Taxonomy" id="2918171"/>
    <lineage>
        <taxon>Bacteria</taxon>
        <taxon>Pseudomonadati</taxon>
        <taxon>Myxococcota</taxon>
        <taxon>Myxococcia</taxon>
        <taxon>Myxococcales</taxon>
        <taxon>Cystobacterineae</taxon>
        <taxon>Anaeromyxobacteraceae</taxon>
        <taxon>Anaeromyxobacter</taxon>
    </lineage>
</organism>
<evidence type="ECO:0000256" key="1">
    <source>
        <dbReference type="SAM" id="MobiDB-lite"/>
    </source>
</evidence>
<sequence length="97" mass="10198">MPPRGDARAGPGVPDSERGLSGTAVAYRRAEPYLAASSTLMASVGGFTALGYGLDRWMGHTVQWFLVTGAVIGVAVGFVGFFRQLLRADAAAKRLRA</sequence>
<evidence type="ECO:0000313" key="3">
    <source>
        <dbReference type="EMBL" id="BDG08573.1"/>
    </source>
</evidence>
<name>A0ABN6N5W9_9BACT</name>
<dbReference type="Proteomes" id="UP001162734">
    <property type="component" value="Chromosome"/>
</dbReference>
<keyword evidence="2" id="KW-0812">Transmembrane</keyword>